<evidence type="ECO:0000313" key="2">
    <source>
        <dbReference type="Proteomes" id="UP000714275"/>
    </source>
</evidence>
<feature type="non-terminal residue" evidence="1">
    <location>
        <position position="219"/>
    </location>
</feature>
<keyword evidence="2" id="KW-1185">Reference proteome</keyword>
<dbReference type="AlphaFoldDB" id="A0A9P7A9H2"/>
<dbReference type="OrthoDB" id="3269274at2759"/>
<reference evidence="1" key="1">
    <citation type="journal article" date="2020" name="New Phytol.">
        <title>Comparative genomics reveals dynamic genome evolution in host specialist ectomycorrhizal fungi.</title>
        <authorList>
            <person name="Lofgren L.A."/>
            <person name="Nguyen N.H."/>
            <person name="Vilgalys R."/>
            <person name="Ruytinx J."/>
            <person name="Liao H.L."/>
            <person name="Branco S."/>
            <person name="Kuo A."/>
            <person name="LaButti K."/>
            <person name="Lipzen A."/>
            <person name="Andreopoulos W."/>
            <person name="Pangilinan J."/>
            <person name="Riley R."/>
            <person name="Hundley H."/>
            <person name="Na H."/>
            <person name="Barry K."/>
            <person name="Grigoriev I.V."/>
            <person name="Stajich J.E."/>
            <person name="Kennedy P.G."/>
        </authorList>
    </citation>
    <scope>NUCLEOTIDE SEQUENCE</scope>
    <source>
        <strain evidence="1">DOB743</strain>
    </source>
</reference>
<sequence length="219" mass="24661">RRFTMSGLAALHGSNFAQGFSNNECQAAARALLRHDVQIDGTHYQTKTFDGLHPSYIAFQPVQQPESERTLSQKELCEAALQDVFDAITMQDRLDGGISLLIQRAGSDAISPEKIPLDLYVTPREMHEAPQQIGGDVAVLLFWATKNHQDRVSDAHSAIHEIINSGLRKITGDPRVNMQWTHYFRNIIRRYQVMIVGWPNNIPFVNLSKVSSALPELER</sequence>
<dbReference type="EMBL" id="JABBWD010000001">
    <property type="protein sequence ID" value="KAG1783911.1"/>
    <property type="molecule type" value="Genomic_DNA"/>
</dbReference>
<proteinExistence type="predicted"/>
<organism evidence="1 2">
    <name type="scientific">Suillus placidus</name>
    <dbReference type="NCBI Taxonomy" id="48579"/>
    <lineage>
        <taxon>Eukaryota</taxon>
        <taxon>Fungi</taxon>
        <taxon>Dikarya</taxon>
        <taxon>Basidiomycota</taxon>
        <taxon>Agaricomycotina</taxon>
        <taxon>Agaricomycetes</taxon>
        <taxon>Agaricomycetidae</taxon>
        <taxon>Boletales</taxon>
        <taxon>Suillineae</taxon>
        <taxon>Suillaceae</taxon>
        <taxon>Suillus</taxon>
    </lineage>
</organism>
<name>A0A9P7A9H2_9AGAM</name>
<evidence type="ECO:0000313" key="1">
    <source>
        <dbReference type="EMBL" id="KAG1783911.1"/>
    </source>
</evidence>
<accession>A0A9P7A9H2</accession>
<protein>
    <submittedName>
        <fullName evidence="1">Uncharacterized protein</fullName>
    </submittedName>
</protein>
<comment type="caution">
    <text evidence="1">The sequence shown here is derived from an EMBL/GenBank/DDBJ whole genome shotgun (WGS) entry which is preliminary data.</text>
</comment>
<gene>
    <name evidence="1" type="ORF">EV702DRAFT_945406</name>
</gene>
<dbReference type="Proteomes" id="UP000714275">
    <property type="component" value="Unassembled WGS sequence"/>
</dbReference>
<feature type="non-terminal residue" evidence="1">
    <location>
        <position position="1"/>
    </location>
</feature>